<dbReference type="RefSeq" id="WP_086780369.1">
    <property type="nucleotide sequence ID" value="NZ_JAGIOO010000001.1"/>
</dbReference>
<evidence type="ECO:0000313" key="3">
    <source>
        <dbReference type="EMBL" id="MBP2475435.1"/>
    </source>
</evidence>
<evidence type="ECO:0000256" key="2">
    <source>
        <dbReference type="SAM" id="Phobius"/>
    </source>
</evidence>
<feature type="region of interest" description="Disordered" evidence="1">
    <location>
        <begin position="79"/>
        <end position="98"/>
    </location>
</feature>
<keyword evidence="4" id="KW-1185">Reference proteome</keyword>
<evidence type="ECO:0000313" key="4">
    <source>
        <dbReference type="Proteomes" id="UP001519363"/>
    </source>
</evidence>
<sequence>MKAVNDMWHDEQDVRNALQRIVDTPAPAVRTDLGEVVRRGKRRVLVTRLGAVASVIVAVGGIGLGATALSGSLFSGDPSALPPAASSLTQTGPPPTAAEKLPGFTQLTTPSKPATTVQGGCFTGENRPAPGRAILPEEKYLPQFQKAVADAVGTPPALVFKNYVNENRGHVTLQVFPKDRKQLGYVKLETGRFAGSVEEGADYQRYRIGCDEPQRKLLADGGIIQVYPDGDLRRLNTRTVGAYTPSGRWYNLTVGSGPVDQNGYPKSSFDSQESLADLPLSQEQLVRVATALAALG</sequence>
<protein>
    <submittedName>
        <fullName evidence="3">Uncharacterized protein</fullName>
    </submittedName>
</protein>
<comment type="caution">
    <text evidence="3">The sequence shown here is derived from an EMBL/GenBank/DDBJ whole genome shotgun (WGS) entry which is preliminary data.</text>
</comment>
<keyword evidence="2" id="KW-0812">Transmembrane</keyword>
<reference evidence="3 4" key="1">
    <citation type="submission" date="2021-03" db="EMBL/GenBank/DDBJ databases">
        <title>Sequencing the genomes of 1000 actinobacteria strains.</title>
        <authorList>
            <person name="Klenk H.-P."/>
        </authorList>
    </citation>
    <scope>NUCLEOTIDE SEQUENCE [LARGE SCALE GENOMIC DNA]</scope>
    <source>
        <strain evidence="3 4">DSM 44580</strain>
    </source>
</reference>
<keyword evidence="2" id="KW-1133">Transmembrane helix</keyword>
<evidence type="ECO:0000256" key="1">
    <source>
        <dbReference type="SAM" id="MobiDB-lite"/>
    </source>
</evidence>
<proteinExistence type="predicted"/>
<feature type="compositionally biased region" description="Polar residues" evidence="1">
    <location>
        <begin position="105"/>
        <end position="118"/>
    </location>
</feature>
<accession>A0ABS5AIA3</accession>
<keyword evidence="2" id="KW-0472">Membrane</keyword>
<feature type="transmembrane region" description="Helical" evidence="2">
    <location>
        <begin position="49"/>
        <end position="74"/>
    </location>
</feature>
<dbReference type="Proteomes" id="UP001519363">
    <property type="component" value="Unassembled WGS sequence"/>
</dbReference>
<organism evidence="3 4">
    <name type="scientific">Crossiella equi</name>
    <dbReference type="NCBI Taxonomy" id="130796"/>
    <lineage>
        <taxon>Bacteria</taxon>
        <taxon>Bacillati</taxon>
        <taxon>Actinomycetota</taxon>
        <taxon>Actinomycetes</taxon>
        <taxon>Pseudonocardiales</taxon>
        <taxon>Pseudonocardiaceae</taxon>
        <taxon>Crossiella</taxon>
    </lineage>
</organism>
<feature type="region of interest" description="Disordered" evidence="1">
    <location>
        <begin position="105"/>
        <end position="126"/>
    </location>
</feature>
<name>A0ABS5AIA3_9PSEU</name>
<dbReference type="EMBL" id="JAGIOO010000001">
    <property type="protein sequence ID" value="MBP2475435.1"/>
    <property type="molecule type" value="Genomic_DNA"/>
</dbReference>
<gene>
    <name evidence="3" type="ORF">JOF53_004307</name>
</gene>